<gene>
    <name evidence="2" type="ORF">M8C21_009896</name>
</gene>
<accession>A0AAD5BVL8</accession>
<name>A0AAD5BVL8_AMBAR</name>
<dbReference type="SUPFAM" id="SSF48168">
    <property type="entry name" value="R1 subunit of ribonucleotide reductase, N-terminal domain"/>
    <property type="match status" value="1"/>
</dbReference>
<dbReference type="InterPro" id="IPR039718">
    <property type="entry name" value="Rrm1"/>
</dbReference>
<organism evidence="2 3">
    <name type="scientific">Ambrosia artemisiifolia</name>
    <name type="common">Common ragweed</name>
    <dbReference type="NCBI Taxonomy" id="4212"/>
    <lineage>
        <taxon>Eukaryota</taxon>
        <taxon>Viridiplantae</taxon>
        <taxon>Streptophyta</taxon>
        <taxon>Embryophyta</taxon>
        <taxon>Tracheophyta</taxon>
        <taxon>Spermatophyta</taxon>
        <taxon>Magnoliopsida</taxon>
        <taxon>eudicotyledons</taxon>
        <taxon>Gunneridae</taxon>
        <taxon>Pentapetalae</taxon>
        <taxon>asterids</taxon>
        <taxon>campanulids</taxon>
        <taxon>Asterales</taxon>
        <taxon>Asteraceae</taxon>
        <taxon>Asteroideae</taxon>
        <taxon>Heliantheae alliance</taxon>
        <taxon>Heliantheae</taxon>
        <taxon>Ambrosia</taxon>
    </lineage>
</organism>
<dbReference type="PANTHER" id="PTHR11573">
    <property type="entry name" value="RIBONUCLEOSIDE-DIPHOSPHATE REDUCTASE LARGE CHAIN"/>
    <property type="match status" value="1"/>
</dbReference>
<protein>
    <recommendedName>
        <fullName evidence="1">Ribonucleotide reductase large subunit N-terminal domain-containing protein</fullName>
    </recommendedName>
</protein>
<dbReference type="Gene3D" id="3.20.70.20">
    <property type="match status" value="1"/>
</dbReference>
<evidence type="ECO:0000313" key="3">
    <source>
        <dbReference type="Proteomes" id="UP001206925"/>
    </source>
</evidence>
<dbReference type="GO" id="GO:0005971">
    <property type="term" value="C:ribonucleoside-diphosphate reductase complex"/>
    <property type="evidence" value="ECO:0007669"/>
    <property type="project" value="TreeGrafter"/>
</dbReference>
<dbReference type="PANTHER" id="PTHR11573:SF6">
    <property type="entry name" value="RIBONUCLEOSIDE-DIPHOSPHATE REDUCTASE LARGE SUBUNIT"/>
    <property type="match status" value="1"/>
</dbReference>
<evidence type="ECO:0000313" key="2">
    <source>
        <dbReference type="EMBL" id="KAI7730079.1"/>
    </source>
</evidence>
<evidence type="ECO:0000259" key="1">
    <source>
        <dbReference type="Pfam" id="PF00317"/>
    </source>
</evidence>
<dbReference type="AlphaFoldDB" id="A0AAD5BVL8"/>
<dbReference type="GO" id="GO:0009263">
    <property type="term" value="P:deoxyribonucleotide biosynthetic process"/>
    <property type="evidence" value="ECO:0007669"/>
    <property type="project" value="InterPro"/>
</dbReference>
<dbReference type="Proteomes" id="UP001206925">
    <property type="component" value="Unassembled WGS sequence"/>
</dbReference>
<dbReference type="GO" id="GO:0005524">
    <property type="term" value="F:ATP binding"/>
    <property type="evidence" value="ECO:0007669"/>
    <property type="project" value="InterPro"/>
</dbReference>
<dbReference type="EMBL" id="JAMZMK010010845">
    <property type="protein sequence ID" value="KAI7730079.1"/>
    <property type="molecule type" value="Genomic_DNA"/>
</dbReference>
<comment type="caution">
    <text evidence="2">The sequence shown here is derived from an EMBL/GenBank/DDBJ whole genome shotgun (WGS) entry which is preliminary data.</text>
</comment>
<keyword evidence="3" id="KW-1185">Reference proteome</keyword>
<dbReference type="Pfam" id="PF00317">
    <property type="entry name" value="Ribonuc_red_lgN"/>
    <property type="match status" value="1"/>
</dbReference>
<dbReference type="InterPro" id="IPR008926">
    <property type="entry name" value="RNR_R1-su_N"/>
</dbReference>
<dbReference type="GO" id="GO:0004748">
    <property type="term" value="F:ribonucleoside-diphosphate reductase activity, thioredoxin disulfide as acceptor"/>
    <property type="evidence" value="ECO:0007669"/>
    <property type="project" value="InterPro"/>
</dbReference>
<feature type="domain" description="Ribonucleotide reductase large subunit N-terminal" evidence="1">
    <location>
        <begin position="109"/>
        <end position="166"/>
    </location>
</feature>
<dbReference type="InterPro" id="IPR013509">
    <property type="entry name" value="RNR_lsu_N"/>
</dbReference>
<reference evidence="2" key="1">
    <citation type="submission" date="2022-06" db="EMBL/GenBank/DDBJ databases">
        <title>Uncovering the hologenomic basis of an extraordinary plant invasion.</title>
        <authorList>
            <person name="Bieker V.C."/>
            <person name="Martin M.D."/>
            <person name="Gilbert T."/>
            <person name="Hodgins K."/>
            <person name="Battlay P."/>
            <person name="Petersen B."/>
            <person name="Wilson J."/>
        </authorList>
    </citation>
    <scope>NUCLEOTIDE SEQUENCE</scope>
    <source>
        <strain evidence="2">AA19_3_7</strain>
        <tissue evidence="2">Leaf</tissue>
    </source>
</reference>
<proteinExistence type="predicted"/>
<sequence length="177" mass="20572">MLSAALFGLYLGQKHRAKLRFDCIGICCLLFVVQWSLTFVRDLKDGCLNFYFSLMNELKEGRLEAAGFGKASCERSGQKASLIADDVYEIIMKHAAKLDREIVYERDFDYDYFGFKTLERSYLLKIEGKVVETPQHMLMRVAVGIHKDDIDLVFKTYHLMSQFQFVAFKMIIFFISK</sequence>